<dbReference type="Pfam" id="PF08240">
    <property type="entry name" value="ADH_N"/>
    <property type="match status" value="1"/>
</dbReference>
<dbReference type="GO" id="GO:0000166">
    <property type="term" value="F:nucleotide binding"/>
    <property type="evidence" value="ECO:0007669"/>
    <property type="project" value="UniProtKB-KW"/>
</dbReference>
<evidence type="ECO:0000313" key="7">
    <source>
        <dbReference type="EMBL" id="OJK04164.1"/>
    </source>
</evidence>
<evidence type="ECO:0000256" key="1">
    <source>
        <dbReference type="ARBA" id="ARBA00008072"/>
    </source>
</evidence>
<proteinExistence type="inferred from homology"/>
<dbReference type="AlphaFoldDB" id="A0A1L9X771"/>
<dbReference type="InterPro" id="IPR036291">
    <property type="entry name" value="NAD(P)-bd_dom_sf"/>
</dbReference>
<dbReference type="PANTHER" id="PTHR45348:SF2">
    <property type="entry name" value="ZINC-TYPE ALCOHOL DEHYDROGENASE-LIKE PROTEIN C2E1P3.01"/>
    <property type="match status" value="1"/>
</dbReference>
<accession>A0A1L9X771</accession>
<sequence>MTTHHLAAISPGPGQPLELRTRPTPKPGPNDLLIAVKSIALNPADHIMQDTGLFIPTPRYPTVLGFDLAGLVLAVGDAVPQNASFHPGTRIAAYSALVWKACDPDYGAFQEQCLVPWQHAVSLPDEDEYEVTWNEAATLPVSVQVALSAWDAMGIPRPTPFPFPAATHSYPTPTEKSQALLIWGASSSVGSMGVQTARLLCDSPTTPFAAVYATAGTPRSQAYVASLGADRVFDYHDPLTTAEIIAAARKDGLTIRYCFLAMGQLAACRAVVGAFRGEDQDTGKIASAPPVPPDAAVVDVGSGVETVFVMPAAGEAERLAQFREWLGSWLRQNLGGGRIRPSPEGRVVGKGLGAVNAGLDELRRGVSCVKLVVEVAE</sequence>
<dbReference type="InterPro" id="IPR047122">
    <property type="entry name" value="Trans-enoyl_RdTase-like"/>
</dbReference>
<dbReference type="Gene3D" id="3.40.50.720">
    <property type="entry name" value="NAD(P)-binding Rossmann-like Domain"/>
    <property type="match status" value="1"/>
</dbReference>
<keyword evidence="3" id="KW-0521">NADP</keyword>
<feature type="region of interest" description="Disordered" evidence="5">
    <location>
        <begin position="1"/>
        <end position="26"/>
    </location>
</feature>
<dbReference type="GeneID" id="30971104"/>
<feature type="domain" description="Enoyl reductase (ER)" evidence="6">
    <location>
        <begin position="14"/>
        <end position="309"/>
    </location>
</feature>
<comment type="similarity">
    <text evidence="1">Belongs to the zinc-containing alcohol dehydrogenase family.</text>
</comment>
<dbReference type="Gene3D" id="3.90.180.10">
    <property type="entry name" value="Medium-chain alcohol dehydrogenases, catalytic domain"/>
    <property type="match status" value="1"/>
</dbReference>
<dbReference type="STRING" id="690307.A0A1L9X771"/>
<gene>
    <name evidence="7" type="ORF">ASPACDRAFT_1853073</name>
</gene>
<evidence type="ECO:0000313" key="8">
    <source>
        <dbReference type="Proteomes" id="UP000184546"/>
    </source>
</evidence>
<evidence type="ECO:0000256" key="4">
    <source>
        <dbReference type="ARBA" id="ARBA00023002"/>
    </source>
</evidence>
<dbReference type="PANTHER" id="PTHR45348">
    <property type="entry name" value="HYPOTHETICAL OXIDOREDUCTASE (EUROFUNG)"/>
    <property type="match status" value="1"/>
</dbReference>
<dbReference type="OrthoDB" id="10257049at2759"/>
<evidence type="ECO:0000256" key="2">
    <source>
        <dbReference type="ARBA" id="ARBA00022741"/>
    </source>
</evidence>
<keyword evidence="8" id="KW-1185">Reference proteome</keyword>
<dbReference type="InterPro" id="IPR020843">
    <property type="entry name" value="ER"/>
</dbReference>
<keyword evidence="2" id="KW-0547">Nucleotide-binding</keyword>
<evidence type="ECO:0000259" key="6">
    <source>
        <dbReference type="SMART" id="SM00829"/>
    </source>
</evidence>
<protein>
    <recommendedName>
        <fullName evidence="6">Enoyl reductase (ER) domain-containing protein</fullName>
    </recommendedName>
</protein>
<dbReference type="SMART" id="SM00829">
    <property type="entry name" value="PKS_ER"/>
    <property type="match status" value="1"/>
</dbReference>
<organism evidence="7 8">
    <name type="scientific">Aspergillus aculeatus (strain ATCC 16872 / CBS 172.66 / WB 5094)</name>
    <dbReference type="NCBI Taxonomy" id="690307"/>
    <lineage>
        <taxon>Eukaryota</taxon>
        <taxon>Fungi</taxon>
        <taxon>Dikarya</taxon>
        <taxon>Ascomycota</taxon>
        <taxon>Pezizomycotina</taxon>
        <taxon>Eurotiomycetes</taxon>
        <taxon>Eurotiomycetidae</taxon>
        <taxon>Eurotiales</taxon>
        <taxon>Aspergillaceae</taxon>
        <taxon>Aspergillus</taxon>
        <taxon>Aspergillus subgen. Circumdati</taxon>
    </lineage>
</organism>
<dbReference type="GO" id="GO:0016651">
    <property type="term" value="F:oxidoreductase activity, acting on NAD(P)H"/>
    <property type="evidence" value="ECO:0007669"/>
    <property type="project" value="InterPro"/>
</dbReference>
<dbReference type="SUPFAM" id="SSF50129">
    <property type="entry name" value="GroES-like"/>
    <property type="match status" value="1"/>
</dbReference>
<dbReference type="InterPro" id="IPR011032">
    <property type="entry name" value="GroES-like_sf"/>
</dbReference>
<evidence type="ECO:0000256" key="3">
    <source>
        <dbReference type="ARBA" id="ARBA00022857"/>
    </source>
</evidence>
<reference evidence="8" key="1">
    <citation type="journal article" date="2017" name="Genome Biol.">
        <title>Comparative genomics reveals high biological diversity and specific adaptations in the industrially and medically important fungal genus Aspergillus.</title>
        <authorList>
            <person name="de Vries R.P."/>
            <person name="Riley R."/>
            <person name="Wiebenga A."/>
            <person name="Aguilar-Osorio G."/>
            <person name="Amillis S."/>
            <person name="Uchima C.A."/>
            <person name="Anderluh G."/>
            <person name="Asadollahi M."/>
            <person name="Askin M."/>
            <person name="Barry K."/>
            <person name="Battaglia E."/>
            <person name="Bayram O."/>
            <person name="Benocci T."/>
            <person name="Braus-Stromeyer S.A."/>
            <person name="Caldana C."/>
            <person name="Canovas D."/>
            <person name="Cerqueira G.C."/>
            <person name="Chen F."/>
            <person name="Chen W."/>
            <person name="Choi C."/>
            <person name="Clum A."/>
            <person name="Dos Santos R.A."/>
            <person name="Damasio A.R."/>
            <person name="Diallinas G."/>
            <person name="Emri T."/>
            <person name="Fekete E."/>
            <person name="Flipphi M."/>
            <person name="Freyberg S."/>
            <person name="Gallo A."/>
            <person name="Gournas C."/>
            <person name="Habgood R."/>
            <person name="Hainaut M."/>
            <person name="Harispe M.L."/>
            <person name="Henrissat B."/>
            <person name="Hilden K.S."/>
            <person name="Hope R."/>
            <person name="Hossain A."/>
            <person name="Karabika E."/>
            <person name="Karaffa L."/>
            <person name="Karanyi Z."/>
            <person name="Krasevec N."/>
            <person name="Kuo A."/>
            <person name="Kusch H."/>
            <person name="LaButti K."/>
            <person name="Lagendijk E.L."/>
            <person name="Lapidus A."/>
            <person name="Levasseur A."/>
            <person name="Lindquist E."/>
            <person name="Lipzen A."/>
            <person name="Logrieco A.F."/>
            <person name="MacCabe A."/>
            <person name="Maekelae M.R."/>
            <person name="Malavazi I."/>
            <person name="Melin P."/>
            <person name="Meyer V."/>
            <person name="Mielnichuk N."/>
            <person name="Miskei M."/>
            <person name="Molnar A.P."/>
            <person name="Mule G."/>
            <person name="Ngan C.Y."/>
            <person name="Orejas M."/>
            <person name="Orosz E."/>
            <person name="Ouedraogo J.P."/>
            <person name="Overkamp K.M."/>
            <person name="Park H.-S."/>
            <person name="Perrone G."/>
            <person name="Piumi F."/>
            <person name="Punt P.J."/>
            <person name="Ram A.F."/>
            <person name="Ramon A."/>
            <person name="Rauscher S."/>
            <person name="Record E."/>
            <person name="Riano-Pachon D.M."/>
            <person name="Robert V."/>
            <person name="Roehrig J."/>
            <person name="Ruller R."/>
            <person name="Salamov A."/>
            <person name="Salih N.S."/>
            <person name="Samson R.A."/>
            <person name="Sandor E."/>
            <person name="Sanguinetti M."/>
            <person name="Schuetze T."/>
            <person name="Sepcic K."/>
            <person name="Shelest E."/>
            <person name="Sherlock G."/>
            <person name="Sophianopoulou V."/>
            <person name="Squina F.M."/>
            <person name="Sun H."/>
            <person name="Susca A."/>
            <person name="Todd R.B."/>
            <person name="Tsang A."/>
            <person name="Unkles S.E."/>
            <person name="van de Wiele N."/>
            <person name="van Rossen-Uffink D."/>
            <person name="Oliveira J.V."/>
            <person name="Vesth T.C."/>
            <person name="Visser J."/>
            <person name="Yu J.-H."/>
            <person name="Zhou M."/>
            <person name="Andersen M.R."/>
            <person name="Archer D.B."/>
            <person name="Baker S.E."/>
            <person name="Benoit I."/>
            <person name="Brakhage A.A."/>
            <person name="Braus G.H."/>
            <person name="Fischer R."/>
            <person name="Frisvad J.C."/>
            <person name="Goldman G.H."/>
            <person name="Houbraken J."/>
            <person name="Oakley B."/>
            <person name="Pocsi I."/>
            <person name="Scazzocchio C."/>
            <person name="Seiboth B."/>
            <person name="vanKuyk P.A."/>
            <person name="Wortman J."/>
            <person name="Dyer P.S."/>
            <person name="Grigoriev I.V."/>
        </authorList>
    </citation>
    <scope>NUCLEOTIDE SEQUENCE [LARGE SCALE GENOMIC DNA]</scope>
    <source>
        <strain evidence="8">ATCC 16872 / CBS 172.66 / WB 5094</strain>
    </source>
</reference>
<dbReference type="Proteomes" id="UP000184546">
    <property type="component" value="Unassembled WGS sequence"/>
</dbReference>
<keyword evidence="4" id="KW-0560">Oxidoreductase</keyword>
<name>A0A1L9X771_ASPA1</name>
<dbReference type="VEuPathDB" id="FungiDB:ASPACDRAFT_1853073"/>
<evidence type="ECO:0000256" key="5">
    <source>
        <dbReference type="SAM" id="MobiDB-lite"/>
    </source>
</evidence>
<dbReference type="SUPFAM" id="SSF51735">
    <property type="entry name" value="NAD(P)-binding Rossmann-fold domains"/>
    <property type="match status" value="1"/>
</dbReference>
<dbReference type="CDD" id="cd08249">
    <property type="entry name" value="enoyl_reductase_like"/>
    <property type="match status" value="1"/>
</dbReference>
<dbReference type="InterPro" id="IPR013154">
    <property type="entry name" value="ADH-like_N"/>
</dbReference>
<dbReference type="EMBL" id="KV878971">
    <property type="protein sequence ID" value="OJK04164.1"/>
    <property type="molecule type" value="Genomic_DNA"/>
</dbReference>
<dbReference type="OMA" id="SWNHAAT"/>
<dbReference type="RefSeq" id="XP_020060503.1">
    <property type="nucleotide sequence ID" value="XM_020197290.1"/>
</dbReference>